<dbReference type="PANTHER" id="PTHR43585">
    <property type="entry name" value="FUMIPYRROLE BIOSYNTHESIS PROTEIN C"/>
    <property type="match status" value="1"/>
</dbReference>
<keyword evidence="6" id="KW-0808">Transferase</keyword>
<evidence type="ECO:0000256" key="2">
    <source>
        <dbReference type="ARBA" id="ARBA00022741"/>
    </source>
</evidence>
<reference evidence="6" key="1">
    <citation type="submission" date="2020-10" db="EMBL/GenBank/DDBJ databases">
        <authorList>
            <person name="Gilroy R."/>
        </authorList>
    </citation>
    <scope>NUCLEOTIDE SEQUENCE</scope>
    <source>
        <strain evidence="6">ChiGjej3B3-5194</strain>
    </source>
</reference>
<dbReference type="SUPFAM" id="SSF52540">
    <property type="entry name" value="P-loop containing nucleoside triphosphate hydrolases"/>
    <property type="match status" value="1"/>
</dbReference>
<protein>
    <submittedName>
        <fullName evidence="6">Cytidylate kinase family protein</fullName>
    </submittedName>
</protein>
<evidence type="ECO:0000313" key="7">
    <source>
        <dbReference type="Proteomes" id="UP000886742"/>
    </source>
</evidence>
<keyword evidence="2 4" id="KW-0547">Nucleotide-binding</keyword>
<gene>
    <name evidence="6" type="ORF">IAD02_03045</name>
</gene>
<dbReference type="Gene3D" id="3.40.50.300">
    <property type="entry name" value="P-loop containing nucleotide triphosphate hydrolases"/>
    <property type="match status" value="1"/>
</dbReference>
<dbReference type="GO" id="GO:0016874">
    <property type="term" value="F:ligase activity"/>
    <property type="evidence" value="ECO:0007669"/>
    <property type="project" value="UniProtKB-KW"/>
</dbReference>
<dbReference type="InterPro" id="IPR052032">
    <property type="entry name" value="ATP-dep_AA_Ligase"/>
</dbReference>
<dbReference type="AlphaFoldDB" id="A0A9D1FGF0"/>
<accession>A0A9D1FGF0</accession>
<dbReference type="GO" id="GO:0016301">
    <property type="term" value="F:kinase activity"/>
    <property type="evidence" value="ECO:0007669"/>
    <property type="project" value="UniProtKB-KW"/>
</dbReference>
<sequence length="589" mass="67826">MKLIISIDGRIGSGKSTIINKLREELKKIYGVDVPHYSCGQYYRTHLQDKIPNDRVDDAMIEFMVSVYENNDIAIIDGRSVSFAIKTANVLKSDKPFISVLLDVDKDVQLTRLLERAQSGHPEPIKYAMERDARDESRCFSRYKKNIFDKKYYDLYLNTSTLRPDQAVKQLLMDIIQPGKIRKKTLLFAEETETPLGRKLLERHDINTIYLRFTEHLNFNEQYMLDTYNQNIFTVFTSRQIEDEIMRFHSWASEIGMFPDYFYNGSEFLQEKANRFAGQLGLSALSEEQSLQTRDKVEMKKRLQSVGIRVNEFQPVDSMNDIIHFVGVYGYPIIFKRRKGQSCIDTYKISSQNDIDNLPIQDPRPGKFMVEKFNPEREWIIDGLIQDGIVAKTFVTYVPTAPLTAMTDRKLRGHIACPETPTVFKFDPTTYIQQVVSTINLNNGYIHLECFLEQDGTPTVGEFGWRPSGHRIIDNHSMATGVDIYDKLVDVATGKKVEFPKAAKQPYVGSVFLPKKDGEITDMMSKDQIMSQDGVIAAELFPKIGEKHQLQRKSSETFGYAFIEGESIESVERNMQLVFNAFFDKMKTK</sequence>
<dbReference type="InterPro" id="IPR011761">
    <property type="entry name" value="ATP-grasp"/>
</dbReference>
<proteinExistence type="predicted"/>
<dbReference type="Proteomes" id="UP000886742">
    <property type="component" value="Unassembled WGS sequence"/>
</dbReference>
<evidence type="ECO:0000256" key="3">
    <source>
        <dbReference type="ARBA" id="ARBA00022840"/>
    </source>
</evidence>
<comment type="caution">
    <text evidence="6">The sequence shown here is derived from an EMBL/GenBank/DDBJ whole genome shotgun (WGS) entry which is preliminary data.</text>
</comment>
<keyword evidence="6" id="KW-0418">Kinase</keyword>
<name>A0A9D1FGF0_9PROT</name>
<keyword evidence="3 4" id="KW-0067">ATP-binding</keyword>
<dbReference type="Pfam" id="PF13189">
    <property type="entry name" value="Cytidylate_kin2"/>
    <property type="match status" value="1"/>
</dbReference>
<evidence type="ECO:0000256" key="4">
    <source>
        <dbReference type="PROSITE-ProRule" id="PRU00409"/>
    </source>
</evidence>
<feature type="domain" description="ATP-grasp" evidence="5">
    <location>
        <begin position="300"/>
        <end position="493"/>
    </location>
</feature>
<dbReference type="SUPFAM" id="SSF56059">
    <property type="entry name" value="Glutathione synthetase ATP-binding domain-like"/>
    <property type="match status" value="1"/>
</dbReference>
<reference evidence="6" key="2">
    <citation type="journal article" date="2021" name="PeerJ">
        <title>Extensive microbial diversity within the chicken gut microbiome revealed by metagenomics and culture.</title>
        <authorList>
            <person name="Gilroy R."/>
            <person name="Ravi A."/>
            <person name="Getino M."/>
            <person name="Pursley I."/>
            <person name="Horton D.L."/>
            <person name="Alikhan N.F."/>
            <person name="Baker D."/>
            <person name="Gharbi K."/>
            <person name="Hall N."/>
            <person name="Watson M."/>
            <person name="Adriaenssens E.M."/>
            <person name="Foster-Nyarko E."/>
            <person name="Jarju S."/>
            <person name="Secka A."/>
            <person name="Antonio M."/>
            <person name="Oren A."/>
            <person name="Chaudhuri R.R."/>
            <person name="La Ragione R."/>
            <person name="Hildebrand F."/>
            <person name="Pallen M.J."/>
        </authorList>
    </citation>
    <scope>NUCLEOTIDE SEQUENCE</scope>
    <source>
        <strain evidence="6">ChiGjej3B3-5194</strain>
    </source>
</reference>
<dbReference type="InterPro" id="IPR027417">
    <property type="entry name" value="P-loop_NTPase"/>
</dbReference>
<evidence type="ECO:0000259" key="5">
    <source>
        <dbReference type="PROSITE" id="PS50975"/>
    </source>
</evidence>
<dbReference type="GO" id="GO:0046872">
    <property type="term" value="F:metal ion binding"/>
    <property type="evidence" value="ECO:0007669"/>
    <property type="project" value="InterPro"/>
</dbReference>
<dbReference type="PROSITE" id="PS50975">
    <property type="entry name" value="ATP_GRASP"/>
    <property type="match status" value="1"/>
</dbReference>
<evidence type="ECO:0000313" key="6">
    <source>
        <dbReference type="EMBL" id="HIS70941.1"/>
    </source>
</evidence>
<keyword evidence="1" id="KW-0436">Ligase</keyword>
<dbReference type="PANTHER" id="PTHR43585:SF2">
    <property type="entry name" value="ATP-GRASP ENZYME FSQD"/>
    <property type="match status" value="1"/>
</dbReference>
<evidence type="ECO:0000256" key="1">
    <source>
        <dbReference type="ARBA" id="ARBA00022598"/>
    </source>
</evidence>
<organism evidence="6 7">
    <name type="scientific">Candidatus Enterousia intestinigallinarum</name>
    <dbReference type="NCBI Taxonomy" id="2840790"/>
    <lineage>
        <taxon>Bacteria</taxon>
        <taxon>Pseudomonadati</taxon>
        <taxon>Pseudomonadota</taxon>
        <taxon>Alphaproteobacteria</taxon>
        <taxon>Candidatus Enterousia</taxon>
    </lineage>
</organism>
<dbReference type="Gene3D" id="3.30.470.20">
    <property type="entry name" value="ATP-grasp fold, B domain"/>
    <property type="match status" value="1"/>
</dbReference>
<dbReference type="EMBL" id="DVJI01000012">
    <property type="protein sequence ID" value="HIS70941.1"/>
    <property type="molecule type" value="Genomic_DNA"/>
</dbReference>
<dbReference type="GO" id="GO:0005524">
    <property type="term" value="F:ATP binding"/>
    <property type="evidence" value="ECO:0007669"/>
    <property type="project" value="UniProtKB-UniRule"/>
</dbReference>